<dbReference type="EMBL" id="WWCX01000041">
    <property type="protein sequence ID" value="MYM96261.1"/>
    <property type="molecule type" value="Genomic_DNA"/>
</dbReference>
<reference evidence="1" key="1">
    <citation type="submission" date="2019-12" db="EMBL/GenBank/DDBJ databases">
        <title>Novel species isolated from a subtropical stream in China.</title>
        <authorList>
            <person name="Lu H."/>
        </authorList>
    </citation>
    <scope>NUCLEOTIDE SEQUENCE [LARGE SCALE GENOMIC DNA]</scope>
    <source>
        <strain evidence="1">FT81W</strain>
    </source>
</reference>
<evidence type="ECO:0000313" key="2">
    <source>
        <dbReference type="Proteomes" id="UP000447355"/>
    </source>
</evidence>
<dbReference type="RefSeq" id="WP_161085284.1">
    <property type="nucleotide sequence ID" value="NZ_WWCX01000041.1"/>
</dbReference>
<gene>
    <name evidence="1" type="ORF">GTP90_20555</name>
</gene>
<evidence type="ECO:0000313" key="1">
    <source>
        <dbReference type="EMBL" id="MYM96261.1"/>
    </source>
</evidence>
<sequence length="130" mass="14622">MHHKIGLPEKKLKRQKPISGSNTYRLRIYARYSLQLAGMTMADARNVLPAILQTQSTVMLHGHHHATFTGEYARYGNVMQVVSAPSSTLGTEYYVGTTGRELKGFDILELGCNNTGWALMRKPIQTHYEV</sequence>
<comment type="caution">
    <text evidence="1">The sequence shown here is derived from an EMBL/GenBank/DDBJ whole genome shotgun (WGS) entry which is preliminary data.</text>
</comment>
<proteinExistence type="predicted"/>
<protein>
    <submittedName>
        <fullName evidence="1">Uncharacterized protein</fullName>
    </submittedName>
</protein>
<organism evidence="1 2">
    <name type="scientific">Duganella vulcania</name>
    <dbReference type="NCBI Taxonomy" id="2692166"/>
    <lineage>
        <taxon>Bacteria</taxon>
        <taxon>Pseudomonadati</taxon>
        <taxon>Pseudomonadota</taxon>
        <taxon>Betaproteobacteria</taxon>
        <taxon>Burkholderiales</taxon>
        <taxon>Oxalobacteraceae</taxon>
        <taxon>Telluria group</taxon>
        <taxon>Duganella</taxon>
    </lineage>
</organism>
<accession>A0A845GQK0</accession>
<dbReference type="Proteomes" id="UP000447355">
    <property type="component" value="Unassembled WGS sequence"/>
</dbReference>
<name>A0A845GQK0_9BURK</name>
<dbReference type="AlphaFoldDB" id="A0A845GQK0"/>